<proteinExistence type="predicted"/>
<protein>
    <submittedName>
        <fullName evidence="2">Uncharacterized protein</fullName>
    </submittedName>
</protein>
<feature type="region of interest" description="Disordered" evidence="1">
    <location>
        <begin position="1"/>
        <end position="27"/>
    </location>
</feature>
<dbReference type="Proteomes" id="UP000800035">
    <property type="component" value="Unassembled WGS sequence"/>
</dbReference>
<gene>
    <name evidence="2" type="ORF">CC80DRAFT_596299</name>
</gene>
<organism evidence="2 3">
    <name type="scientific">Byssothecium circinans</name>
    <dbReference type="NCBI Taxonomy" id="147558"/>
    <lineage>
        <taxon>Eukaryota</taxon>
        <taxon>Fungi</taxon>
        <taxon>Dikarya</taxon>
        <taxon>Ascomycota</taxon>
        <taxon>Pezizomycotina</taxon>
        <taxon>Dothideomycetes</taxon>
        <taxon>Pleosporomycetidae</taxon>
        <taxon>Pleosporales</taxon>
        <taxon>Massarineae</taxon>
        <taxon>Massarinaceae</taxon>
        <taxon>Byssothecium</taxon>
    </lineage>
</organism>
<evidence type="ECO:0000313" key="3">
    <source>
        <dbReference type="Proteomes" id="UP000800035"/>
    </source>
</evidence>
<reference evidence="2" key="1">
    <citation type="journal article" date="2020" name="Stud. Mycol.">
        <title>101 Dothideomycetes genomes: a test case for predicting lifestyles and emergence of pathogens.</title>
        <authorList>
            <person name="Haridas S."/>
            <person name="Albert R."/>
            <person name="Binder M."/>
            <person name="Bloem J."/>
            <person name="Labutti K."/>
            <person name="Salamov A."/>
            <person name="Andreopoulos B."/>
            <person name="Baker S."/>
            <person name="Barry K."/>
            <person name="Bills G."/>
            <person name="Bluhm B."/>
            <person name="Cannon C."/>
            <person name="Castanera R."/>
            <person name="Culley D."/>
            <person name="Daum C."/>
            <person name="Ezra D."/>
            <person name="Gonzalez J."/>
            <person name="Henrissat B."/>
            <person name="Kuo A."/>
            <person name="Liang C."/>
            <person name="Lipzen A."/>
            <person name="Lutzoni F."/>
            <person name="Magnuson J."/>
            <person name="Mondo S."/>
            <person name="Nolan M."/>
            <person name="Ohm R."/>
            <person name="Pangilinan J."/>
            <person name="Park H.-J."/>
            <person name="Ramirez L."/>
            <person name="Alfaro M."/>
            <person name="Sun H."/>
            <person name="Tritt A."/>
            <person name="Yoshinaga Y."/>
            <person name="Zwiers L.-H."/>
            <person name="Turgeon B."/>
            <person name="Goodwin S."/>
            <person name="Spatafora J."/>
            <person name="Crous P."/>
            <person name="Grigoriev I."/>
        </authorList>
    </citation>
    <scope>NUCLEOTIDE SEQUENCE</scope>
    <source>
        <strain evidence="2">CBS 675.92</strain>
    </source>
</reference>
<dbReference type="EMBL" id="ML977007">
    <property type="protein sequence ID" value="KAF1952880.1"/>
    <property type="molecule type" value="Genomic_DNA"/>
</dbReference>
<evidence type="ECO:0000256" key="1">
    <source>
        <dbReference type="SAM" id="MobiDB-lite"/>
    </source>
</evidence>
<accession>A0A6A5TLT1</accession>
<sequence>MSDSSERMPESRLEKQPERQHPFVPEPYGNLLRGSFQNILSPHTVNKDSIAKCNGKFVPEINLRKSLASMTEENRARLCVRAQKLYDHVTENTLYQVSESTWESDIRSDLFGLIRDDPLLRMDKTPYQYRYTDPRTSTATIRKRYPDITFGLATCWNAAVQHQIKERNGEITCDHDHIESHPSLTKERIFKQLFHRGCGLVVDPRWGAVDLIFPWAIFEAKKTSEPLQDAERQLYEGASIYLGMLDDLARDPKSPDKYQEGAAGKPQLFGFASSGRILWIYTIFGWCGDYIVEPLWQGLLDETEDALTALIIVDQLHEFAATTHRDFVVKHLEPWLQLAEEELESLCDDDSGCTSDDIASPSFRLHMLEHGFYKSPSEPLWKELEDAARSARSNKRTKRRREAEENMPDVFRLPDYEKGLRNAEVGHNILDLKPE</sequence>
<name>A0A6A5TLT1_9PLEO</name>
<evidence type="ECO:0000313" key="2">
    <source>
        <dbReference type="EMBL" id="KAF1952880.1"/>
    </source>
</evidence>
<feature type="compositionally biased region" description="Basic and acidic residues" evidence="1">
    <location>
        <begin position="1"/>
        <end position="21"/>
    </location>
</feature>
<dbReference type="OrthoDB" id="191139at2759"/>
<keyword evidence="3" id="KW-1185">Reference proteome</keyword>
<dbReference type="AlphaFoldDB" id="A0A6A5TLT1"/>